<evidence type="ECO:0000313" key="2">
    <source>
        <dbReference type="Proteomes" id="UP001595748"/>
    </source>
</evidence>
<protein>
    <submittedName>
        <fullName evidence="1">Uncharacterized protein</fullName>
    </submittedName>
</protein>
<accession>A0ABV8AC00</accession>
<dbReference type="EMBL" id="JBHRZF010000219">
    <property type="protein sequence ID" value="MFC3862964.1"/>
    <property type="molecule type" value="Genomic_DNA"/>
</dbReference>
<gene>
    <name evidence="1" type="ORF">ACFOPQ_19560</name>
</gene>
<sequence>MPVPCPAEKIANQFIAQTYDAYGRFDGWQLRKITHLPGSPWSQTNERETYGLIPDDLTRTYYRQLLKL</sequence>
<comment type="caution">
    <text evidence="1">The sequence shown here is derived from an EMBL/GenBank/DDBJ whole genome shotgun (WGS) entry which is preliminary data.</text>
</comment>
<dbReference type="Proteomes" id="UP001595748">
    <property type="component" value="Unassembled WGS sequence"/>
</dbReference>
<evidence type="ECO:0000313" key="1">
    <source>
        <dbReference type="EMBL" id="MFC3862964.1"/>
    </source>
</evidence>
<name>A0ABV8AC00_9DEIO</name>
<keyword evidence="2" id="KW-1185">Reference proteome</keyword>
<organism evidence="1 2">
    <name type="scientific">Deinococcus antarcticus</name>
    <dbReference type="NCBI Taxonomy" id="1298767"/>
    <lineage>
        <taxon>Bacteria</taxon>
        <taxon>Thermotogati</taxon>
        <taxon>Deinococcota</taxon>
        <taxon>Deinococci</taxon>
        <taxon>Deinococcales</taxon>
        <taxon>Deinococcaceae</taxon>
        <taxon>Deinococcus</taxon>
    </lineage>
</organism>
<proteinExistence type="predicted"/>
<reference evidence="2" key="1">
    <citation type="journal article" date="2019" name="Int. J. Syst. Evol. Microbiol.">
        <title>The Global Catalogue of Microorganisms (GCM) 10K type strain sequencing project: providing services to taxonomists for standard genome sequencing and annotation.</title>
        <authorList>
            <consortium name="The Broad Institute Genomics Platform"/>
            <consortium name="The Broad Institute Genome Sequencing Center for Infectious Disease"/>
            <person name="Wu L."/>
            <person name="Ma J."/>
        </authorList>
    </citation>
    <scope>NUCLEOTIDE SEQUENCE [LARGE SCALE GENOMIC DNA]</scope>
    <source>
        <strain evidence="2">CCTCC AB 2013263</strain>
    </source>
</reference>
<dbReference type="RefSeq" id="WP_380080901.1">
    <property type="nucleotide sequence ID" value="NZ_JBHRZF010000219.1"/>
</dbReference>